<dbReference type="AlphaFoldDB" id="A0A919HPJ5"/>
<proteinExistence type="predicted"/>
<feature type="region of interest" description="Disordered" evidence="1">
    <location>
        <begin position="38"/>
        <end position="61"/>
    </location>
</feature>
<dbReference type="EMBL" id="BNFF01000001">
    <property type="protein sequence ID" value="GHK51935.1"/>
    <property type="molecule type" value="Genomic_DNA"/>
</dbReference>
<comment type="caution">
    <text evidence="2">The sequence shown here is derived from an EMBL/GenBank/DDBJ whole genome shotgun (WGS) entry which is preliminary data.</text>
</comment>
<evidence type="ECO:0000313" key="3">
    <source>
        <dbReference type="Proteomes" id="UP000655094"/>
    </source>
</evidence>
<name>A0A919HPJ5_KLEPN</name>
<accession>A0A919HPJ5</accession>
<dbReference type="Proteomes" id="UP000655094">
    <property type="component" value="Unassembled WGS sequence"/>
</dbReference>
<organism evidence="2 3">
    <name type="scientific">Klebsiella pneumoniae</name>
    <dbReference type="NCBI Taxonomy" id="573"/>
    <lineage>
        <taxon>Bacteria</taxon>
        <taxon>Pseudomonadati</taxon>
        <taxon>Pseudomonadota</taxon>
        <taxon>Gammaproteobacteria</taxon>
        <taxon>Enterobacterales</taxon>
        <taxon>Enterobacteriaceae</taxon>
        <taxon>Klebsiella/Raoultella group</taxon>
        <taxon>Klebsiella</taxon>
        <taxon>Klebsiella pneumoniae complex</taxon>
    </lineage>
</organism>
<protein>
    <submittedName>
        <fullName evidence="2">Uncharacterized protein</fullName>
    </submittedName>
</protein>
<reference evidence="2" key="1">
    <citation type="submission" date="2020-10" db="EMBL/GenBank/DDBJ databases">
        <title>Genome Sequence of ESBL Producing Zambian Clinical Strains.</title>
        <authorList>
            <person name="Shawa M."/>
            <person name="Furuta Y."/>
            <person name="Simbotwe M."/>
            <person name="Mulenga E."/>
            <person name="Mubanga M."/>
            <person name="Mulenga G."/>
            <person name="Kaile C."/>
            <person name="Zorigt T."/>
            <person name="Hang'ombe B."/>
            <person name="Higashi H."/>
        </authorList>
    </citation>
    <scope>NUCLEOTIDE SEQUENCE</scope>
    <source>
        <strain evidence="2">Zam_UTH_09</strain>
    </source>
</reference>
<evidence type="ECO:0000313" key="2">
    <source>
        <dbReference type="EMBL" id="GHK51935.1"/>
    </source>
</evidence>
<gene>
    <name evidence="2" type="ORF">KPZU09_16710</name>
</gene>
<evidence type="ECO:0000256" key="1">
    <source>
        <dbReference type="SAM" id="MobiDB-lite"/>
    </source>
</evidence>
<sequence length="61" mass="6750">MTETQVSCRFEKACSSYLPNRTLEAAMYQAVCHYGTPPSDEERALPRRSAPLSAPMILTTA</sequence>